<dbReference type="AlphaFoldDB" id="A2WSS5"/>
<feature type="compositionally biased region" description="Basic residues" evidence="1">
    <location>
        <begin position="174"/>
        <end position="183"/>
    </location>
</feature>
<evidence type="ECO:0000256" key="1">
    <source>
        <dbReference type="SAM" id="MobiDB-lite"/>
    </source>
</evidence>
<organism evidence="2 3">
    <name type="scientific">Oryza sativa subsp. indica</name>
    <name type="common">Rice</name>
    <dbReference type="NCBI Taxonomy" id="39946"/>
    <lineage>
        <taxon>Eukaryota</taxon>
        <taxon>Viridiplantae</taxon>
        <taxon>Streptophyta</taxon>
        <taxon>Embryophyta</taxon>
        <taxon>Tracheophyta</taxon>
        <taxon>Spermatophyta</taxon>
        <taxon>Magnoliopsida</taxon>
        <taxon>Liliopsida</taxon>
        <taxon>Poales</taxon>
        <taxon>Poaceae</taxon>
        <taxon>BOP clade</taxon>
        <taxon>Oryzoideae</taxon>
        <taxon>Oryzeae</taxon>
        <taxon>Oryzinae</taxon>
        <taxon>Oryza</taxon>
        <taxon>Oryza sativa</taxon>
    </lineage>
</organism>
<feature type="region of interest" description="Disordered" evidence="1">
    <location>
        <begin position="1"/>
        <end position="48"/>
    </location>
</feature>
<gene>
    <name evidence="2" type="ORF">OsI_02919</name>
</gene>
<dbReference type="HOGENOM" id="CLU_1477431_0_0_1"/>
<reference evidence="2 3" key="1">
    <citation type="journal article" date="2005" name="PLoS Biol.">
        <title>The genomes of Oryza sativa: a history of duplications.</title>
        <authorList>
            <person name="Yu J."/>
            <person name="Wang J."/>
            <person name="Lin W."/>
            <person name="Li S."/>
            <person name="Li H."/>
            <person name="Zhou J."/>
            <person name="Ni P."/>
            <person name="Dong W."/>
            <person name="Hu S."/>
            <person name="Zeng C."/>
            <person name="Zhang J."/>
            <person name="Zhang Y."/>
            <person name="Li R."/>
            <person name="Xu Z."/>
            <person name="Li S."/>
            <person name="Li X."/>
            <person name="Zheng H."/>
            <person name="Cong L."/>
            <person name="Lin L."/>
            <person name="Yin J."/>
            <person name="Geng J."/>
            <person name="Li G."/>
            <person name="Shi J."/>
            <person name="Liu J."/>
            <person name="Lv H."/>
            <person name="Li J."/>
            <person name="Wang J."/>
            <person name="Deng Y."/>
            <person name="Ran L."/>
            <person name="Shi X."/>
            <person name="Wang X."/>
            <person name="Wu Q."/>
            <person name="Li C."/>
            <person name="Ren X."/>
            <person name="Wang J."/>
            <person name="Wang X."/>
            <person name="Li D."/>
            <person name="Liu D."/>
            <person name="Zhang X."/>
            <person name="Ji Z."/>
            <person name="Zhao W."/>
            <person name="Sun Y."/>
            <person name="Zhang Z."/>
            <person name="Bao J."/>
            <person name="Han Y."/>
            <person name="Dong L."/>
            <person name="Ji J."/>
            <person name="Chen P."/>
            <person name="Wu S."/>
            <person name="Liu J."/>
            <person name="Xiao Y."/>
            <person name="Bu D."/>
            <person name="Tan J."/>
            <person name="Yang L."/>
            <person name="Ye C."/>
            <person name="Zhang J."/>
            <person name="Xu J."/>
            <person name="Zhou Y."/>
            <person name="Yu Y."/>
            <person name="Zhang B."/>
            <person name="Zhuang S."/>
            <person name="Wei H."/>
            <person name="Liu B."/>
            <person name="Lei M."/>
            <person name="Yu H."/>
            <person name="Li Y."/>
            <person name="Xu H."/>
            <person name="Wei S."/>
            <person name="He X."/>
            <person name="Fang L."/>
            <person name="Zhang Z."/>
            <person name="Zhang Y."/>
            <person name="Huang X."/>
            <person name="Su Z."/>
            <person name="Tong W."/>
            <person name="Li J."/>
            <person name="Tong Z."/>
            <person name="Li S."/>
            <person name="Ye J."/>
            <person name="Wang L."/>
            <person name="Fang L."/>
            <person name="Lei T."/>
            <person name="Chen C."/>
            <person name="Chen H."/>
            <person name="Xu Z."/>
            <person name="Li H."/>
            <person name="Huang H."/>
            <person name="Zhang F."/>
            <person name="Xu H."/>
            <person name="Li N."/>
            <person name="Zhao C."/>
            <person name="Li S."/>
            <person name="Dong L."/>
            <person name="Huang Y."/>
            <person name="Li L."/>
            <person name="Xi Y."/>
            <person name="Qi Q."/>
            <person name="Li W."/>
            <person name="Zhang B."/>
            <person name="Hu W."/>
            <person name="Zhang Y."/>
            <person name="Tian X."/>
            <person name="Jiao Y."/>
            <person name="Liang X."/>
            <person name="Jin J."/>
            <person name="Gao L."/>
            <person name="Zheng W."/>
            <person name="Hao B."/>
            <person name="Liu S."/>
            <person name="Wang W."/>
            <person name="Yuan L."/>
            <person name="Cao M."/>
            <person name="McDermott J."/>
            <person name="Samudrala R."/>
            <person name="Wang J."/>
            <person name="Wong G.K."/>
            <person name="Yang H."/>
        </authorList>
    </citation>
    <scope>NUCLEOTIDE SEQUENCE [LARGE SCALE GENOMIC DNA]</scope>
    <source>
        <strain evidence="3">cv. 93-11</strain>
    </source>
</reference>
<name>A2WSS5_ORYSI</name>
<dbReference type="EMBL" id="CM000126">
    <property type="protein sequence ID" value="EAY75021.1"/>
    <property type="molecule type" value="Genomic_DNA"/>
</dbReference>
<accession>A2WSS5</accession>
<evidence type="ECO:0000313" key="3">
    <source>
        <dbReference type="Proteomes" id="UP000007015"/>
    </source>
</evidence>
<sequence length="183" mass="19737">MGQVETGGEVAKTTTKGTVTDKAKRRRHGLAMGKAARAAGKVEGSAPDACARRRGLSVNQFVLRDGNGLHPSGVTTPYPSPQQKKTNVTIPIPAYGCSSKSVDFPRPGPQSLLHTHPTAATTTASQQQKKSSAEREEAVWSSTQCAWGRRSSIYWPASRRRCSTEGGQNGVAVGRRRRRRVRV</sequence>
<feature type="compositionally biased region" description="Low complexity" evidence="1">
    <location>
        <begin position="118"/>
        <end position="130"/>
    </location>
</feature>
<dbReference type="Proteomes" id="UP000007015">
    <property type="component" value="Chromosome 1"/>
</dbReference>
<dbReference type="Gramene" id="BGIOSGA004021-TA">
    <property type="protein sequence ID" value="BGIOSGA004021-PA"/>
    <property type="gene ID" value="BGIOSGA004021"/>
</dbReference>
<proteinExistence type="predicted"/>
<keyword evidence="3" id="KW-1185">Reference proteome</keyword>
<feature type="region of interest" description="Disordered" evidence="1">
    <location>
        <begin position="161"/>
        <end position="183"/>
    </location>
</feature>
<feature type="region of interest" description="Disordered" evidence="1">
    <location>
        <begin position="99"/>
        <end position="140"/>
    </location>
</feature>
<evidence type="ECO:0000313" key="2">
    <source>
        <dbReference type="EMBL" id="EAY75021.1"/>
    </source>
</evidence>
<protein>
    <submittedName>
        <fullName evidence="2">Uncharacterized protein</fullName>
    </submittedName>
</protein>